<dbReference type="RefSeq" id="WP_310050361.1">
    <property type="nucleotide sequence ID" value="NZ_JAVDVQ010000002.1"/>
</dbReference>
<accession>A0ABU1U7W4</accession>
<gene>
    <name evidence="3" type="ORF">J2X01_000537</name>
</gene>
<feature type="domain" description="Spermatogenesis-associated protein 20-like TRX" evidence="2">
    <location>
        <begin position="20"/>
        <end position="180"/>
    </location>
</feature>
<dbReference type="Gene3D" id="3.40.30.10">
    <property type="entry name" value="Glutaredoxin"/>
    <property type="match status" value="1"/>
</dbReference>
<organism evidence="3 4">
    <name type="scientific">Arthrobacter ginsengisoli</name>
    <dbReference type="NCBI Taxonomy" id="1356565"/>
    <lineage>
        <taxon>Bacteria</taxon>
        <taxon>Bacillati</taxon>
        <taxon>Actinomycetota</taxon>
        <taxon>Actinomycetes</taxon>
        <taxon>Micrococcales</taxon>
        <taxon>Micrococcaceae</taxon>
        <taxon>Arthrobacter</taxon>
    </lineage>
</organism>
<evidence type="ECO:0000256" key="1">
    <source>
        <dbReference type="SAM" id="MobiDB-lite"/>
    </source>
</evidence>
<dbReference type="EMBL" id="JAVDVQ010000002">
    <property type="protein sequence ID" value="MDR7081260.1"/>
    <property type="molecule type" value="Genomic_DNA"/>
</dbReference>
<dbReference type="PANTHER" id="PTHR42899">
    <property type="entry name" value="SPERMATOGENESIS-ASSOCIATED PROTEIN 20"/>
    <property type="match status" value="1"/>
</dbReference>
<protein>
    <submittedName>
        <fullName evidence="3">Uncharacterized protein YyaL (SSP411 family)</fullName>
    </submittedName>
</protein>
<comment type="caution">
    <text evidence="3">The sequence shown here is derived from an EMBL/GenBank/DDBJ whole genome shotgun (WGS) entry which is preliminary data.</text>
</comment>
<dbReference type="InterPro" id="IPR004879">
    <property type="entry name" value="Ssp411-like_TRX"/>
</dbReference>
<dbReference type="InterPro" id="IPR024705">
    <property type="entry name" value="Ssp411"/>
</dbReference>
<dbReference type="Pfam" id="PF03190">
    <property type="entry name" value="Thioredox_DsbH"/>
    <property type="match status" value="1"/>
</dbReference>
<dbReference type="InterPro" id="IPR008928">
    <property type="entry name" value="6-hairpin_glycosidase_sf"/>
</dbReference>
<sequence>MQDRETADGGTPPRFPEAANALGGEPSAYLRQHAGNPVHWRPFGDEAFAFAAARDVPVFLSIGYAACHWCHVMAGESFEDRDTADFLNANFVAVKVDREERPDVDAVYLAATQAISGEGGWPMSVFLLPDGRAFYAGTYYPPRPMPGRPSFRQVLEAVVDAWRERRDAVEQNADTLARGLAAAQSAAAVRLDGVPEPIDPALPGEAVQALADSEDPSGGGFGAAPKFPPSAVLEFLIRHAAAPGPAAASAAVGSGTPAQARDLAGRALAAMSRSALFDQLDGGFARYSVTRDWSVPHFEKMLYDNAQLLRVYVHWVRLGGTAGYPAAEAADVAGRTAGWLLASLGLGADHTGQDTLNEPSGALPGDLPEALASSLDADTVVDGVHAEGASYLWTPAALAAVLGPGDGAAVALLMNVRARGTVSADGSPLHPGRAFSADEAELWRRVRPVLLAGRSRRPQPARDDKVVAGWNGLAVAALAEAGAVLGQPRLVSAAERIAAYLERVHWRPGAAGEPGTLSRVSHQGGAVGIGGLLEDYAFCAEGLIALYAVSGRTHWYRLAEDLLAAASTLFTAGGTLRDTAGEPYQLANAQGGRASLELFDDATPSGAAAFAGALLSCAALSGAPGHRALAGSILSLLPLLATRAPRAAGWLLATAQAALAGPVEAAVVGPDTPERAALHRELLLSPSPGMVIALQDDTLAAGAVQDNAMPDDDDDAAVPLLRGRGAAPDGAPQVYLCRGMVCGLPVRSPGQLRERLATMAE</sequence>
<proteinExistence type="predicted"/>
<dbReference type="PANTHER" id="PTHR42899:SF1">
    <property type="entry name" value="SPERMATOGENESIS-ASSOCIATED PROTEIN 20"/>
    <property type="match status" value="1"/>
</dbReference>
<evidence type="ECO:0000259" key="2">
    <source>
        <dbReference type="Pfam" id="PF03190"/>
    </source>
</evidence>
<feature type="region of interest" description="Disordered" evidence="1">
    <location>
        <begin position="1"/>
        <end position="21"/>
    </location>
</feature>
<dbReference type="SUPFAM" id="SSF48208">
    <property type="entry name" value="Six-hairpin glycosidases"/>
    <property type="match status" value="1"/>
</dbReference>
<dbReference type="CDD" id="cd02955">
    <property type="entry name" value="SSP411"/>
    <property type="match status" value="1"/>
</dbReference>
<dbReference type="InterPro" id="IPR036249">
    <property type="entry name" value="Thioredoxin-like_sf"/>
</dbReference>
<reference evidence="3 4" key="1">
    <citation type="submission" date="2023-07" db="EMBL/GenBank/DDBJ databases">
        <title>Sorghum-associated microbial communities from plants grown in Nebraska, USA.</title>
        <authorList>
            <person name="Schachtman D."/>
        </authorList>
    </citation>
    <scope>NUCLEOTIDE SEQUENCE [LARGE SCALE GENOMIC DNA]</scope>
    <source>
        <strain evidence="3 4">BE167</strain>
    </source>
</reference>
<dbReference type="PIRSF" id="PIRSF006402">
    <property type="entry name" value="UCP006402_thioredoxin"/>
    <property type="match status" value="1"/>
</dbReference>
<dbReference type="Proteomes" id="UP001252243">
    <property type="component" value="Unassembled WGS sequence"/>
</dbReference>
<dbReference type="SUPFAM" id="SSF52833">
    <property type="entry name" value="Thioredoxin-like"/>
    <property type="match status" value="1"/>
</dbReference>
<evidence type="ECO:0000313" key="3">
    <source>
        <dbReference type="EMBL" id="MDR7081260.1"/>
    </source>
</evidence>
<name>A0ABU1U7W4_9MICC</name>
<keyword evidence="4" id="KW-1185">Reference proteome</keyword>
<evidence type="ECO:0000313" key="4">
    <source>
        <dbReference type="Proteomes" id="UP001252243"/>
    </source>
</evidence>